<reference evidence="2" key="1">
    <citation type="journal article" date="2020" name="Stud. Mycol.">
        <title>101 Dothideomycetes genomes: a test case for predicting lifestyles and emergence of pathogens.</title>
        <authorList>
            <person name="Haridas S."/>
            <person name="Albert R."/>
            <person name="Binder M."/>
            <person name="Bloem J."/>
            <person name="Labutti K."/>
            <person name="Salamov A."/>
            <person name="Andreopoulos B."/>
            <person name="Baker S."/>
            <person name="Barry K."/>
            <person name="Bills G."/>
            <person name="Bluhm B."/>
            <person name="Cannon C."/>
            <person name="Castanera R."/>
            <person name="Culley D."/>
            <person name="Daum C."/>
            <person name="Ezra D."/>
            <person name="Gonzalez J."/>
            <person name="Henrissat B."/>
            <person name="Kuo A."/>
            <person name="Liang C."/>
            <person name="Lipzen A."/>
            <person name="Lutzoni F."/>
            <person name="Magnuson J."/>
            <person name="Mondo S."/>
            <person name="Nolan M."/>
            <person name="Ohm R."/>
            <person name="Pangilinan J."/>
            <person name="Park H.-J."/>
            <person name="Ramirez L."/>
            <person name="Alfaro M."/>
            <person name="Sun H."/>
            <person name="Tritt A."/>
            <person name="Yoshinaga Y."/>
            <person name="Zwiers L.-H."/>
            <person name="Turgeon B."/>
            <person name="Goodwin S."/>
            <person name="Spatafora J."/>
            <person name="Crous P."/>
            <person name="Grigoriev I."/>
        </authorList>
    </citation>
    <scope>NUCLEOTIDE SEQUENCE</scope>
    <source>
        <strain evidence="2">CBS 279.74</strain>
    </source>
</reference>
<feature type="transmembrane region" description="Helical" evidence="1">
    <location>
        <begin position="177"/>
        <end position="200"/>
    </location>
</feature>
<evidence type="ECO:0000256" key="1">
    <source>
        <dbReference type="SAM" id="Phobius"/>
    </source>
</evidence>
<feature type="transmembrane region" description="Helical" evidence="1">
    <location>
        <begin position="220"/>
        <end position="251"/>
    </location>
</feature>
<feature type="transmembrane region" description="Helical" evidence="1">
    <location>
        <begin position="87"/>
        <end position="108"/>
    </location>
</feature>
<sequence length="346" mass="38296">MEPTNSSRNWPFYVLAGLGTYCTWGRALLDGSLRHLFIALHGPELYVLPGTRHHLQTSFTGVYWLINYFLDMLVIFFWEAIDGSHPATSVIGTYFLGQYLSILTVIYVDSLRTGNTAKATLWLTVFQITAIGSTGAIWAIVYISTSPLARDTISLHELHTASLTPPDNVVTIIPSLAIGYICTAIVMAFPSPRFILFSALTSRAFKSTKPLKSHLSAVRFVYTVSGTISAVIHIAVVLTSLLTILFLMVFSPTYLSELSPWSLAIPLIFFTEGRTVGDGVVGLVMLRQYRCTYIATGTRFRWQKEVLRAAIVSVVGGPGVACLSLSWRRDEILFGGEGEVEERKRK</sequence>
<keyword evidence="1" id="KW-0812">Transmembrane</keyword>
<protein>
    <submittedName>
        <fullName evidence="2">Uncharacterized protein</fullName>
    </submittedName>
</protein>
<dbReference type="OrthoDB" id="72269at2759"/>
<gene>
    <name evidence="2" type="ORF">K504DRAFT_475654</name>
</gene>
<evidence type="ECO:0000313" key="2">
    <source>
        <dbReference type="EMBL" id="KAF2710681.1"/>
    </source>
</evidence>
<dbReference type="EMBL" id="MU005768">
    <property type="protein sequence ID" value="KAF2710681.1"/>
    <property type="molecule type" value="Genomic_DNA"/>
</dbReference>
<keyword evidence="1" id="KW-0472">Membrane</keyword>
<evidence type="ECO:0000313" key="3">
    <source>
        <dbReference type="Proteomes" id="UP000799428"/>
    </source>
</evidence>
<feature type="transmembrane region" description="Helical" evidence="1">
    <location>
        <begin position="120"/>
        <end position="143"/>
    </location>
</feature>
<dbReference type="AlphaFoldDB" id="A0A6G1KE15"/>
<dbReference type="Proteomes" id="UP000799428">
    <property type="component" value="Unassembled WGS sequence"/>
</dbReference>
<feature type="transmembrane region" description="Helical" evidence="1">
    <location>
        <begin position="306"/>
        <end position="327"/>
    </location>
</feature>
<proteinExistence type="predicted"/>
<feature type="transmembrane region" description="Helical" evidence="1">
    <location>
        <begin position="263"/>
        <end position="286"/>
    </location>
</feature>
<name>A0A6G1KE15_9PLEO</name>
<feature type="transmembrane region" description="Helical" evidence="1">
    <location>
        <begin position="12"/>
        <end position="29"/>
    </location>
</feature>
<organism evidence="2 3">
    <name type="scientific">Pleomassaria siparia CBS 279.74</name>
    <dbReference type="NCBI Taxonomy" id="1314801"/>
    <lineage>
        <taxon>Eukaryota</taxon>
        <taxon>Fungi</taxon>
        <taxon>Dikarya</taxon>
        <taxon>Ascomycota</taxon>
        <taxon>Pezizomycotina</taxon>
        <taxon>Dothideomycetes</taxon>
        <taxon>Pleosporomycetidae</taxon>
        <taxon>Pleosporales</taxon>
        <taxon>Pleomassariaceae</taxon>
        <taxon>Pleomassaria</taxon>
    </lineage>
</organism>
<keyword evidence="3" id="KW-1185">Reference proteome</keyword>
<accession>A0A6G1KE15</accession>
<feature type="transmembrane region" description="Helical" evidence="1">
    <location>
        <begin position="62"/>
        <end position="81"/>
    </location>
</feature>
<keyword evidence="1" id="KW-1133">Transmembrane helix</keyword>